<reference evidence="1 2" key="1">
    <citation type="submission" date="2015-04" db="EMBL/GenBank/DDBJ databases">
        <authorList>
            <person name="Syromyatnikov M.Y."/>
            <person name="Popov V.N."/>
        </authorList>
    </citation>
    <scope>NUCLEOTIDE SEQUENCE [LARGE SCALE GENOMIC DNA]</scope>
    <source>
        <strain evidence="1">WF-38-12</strain>
    </source>
</reference>
<proteinExistence type="predicted"/>
<name>A0A0U1M9N6_TALIS</name>
<dbReference type="EMBL" id="CVMT01000012">
    <property type="protein sequence ID" value="CRG92285.1"/>
    <property type="molecule type" value="Genomic_DNA"/>
</dbReference>
<dbReference type="Proteomes" id="UP000054383">
    <property type="component" value="Unassembled WGS sequence"/>
</dbReference>
<dbReference type="STRING" id="28573.A0A0U1M9N6"/>
<protein>
    <submittedName>
        <fullName evidence="1">Uncharacterized protein</fullName>
    </submittedName>
</protein>
<keyword evidence="2" id="KW-1185">Reference proteome</keyword>
<gene>
    <name evidence="1" type="ORF">PISL3812_09342</name>
</gene>
<dbReference type="AlphaFoldDB" id="A0A0U1M9N6"/>
<dbReference type="OrthoDB" id="4223502at2759"/>
<evidence type="ECO:0000313" key="1">
    <source>
        <dbReference type="EMBL" id="CRG92285.1"/>
    </source>
</evidence>
<evidence type="ECO:0000313" key="2">
    <source>
        <dbReference type="Proteomes" id="UP000054383"/>
    </source>
</evidence>
<dbReference type="InterPro" id="IPR036770">
    <property type="entry name" value="Ankyrin_rpt-contain_sf"/>
</dbReference>
<sequence length="110" mass="12129">MSAMGMEHRTAQESFKAAKLPVDAGADLNAEGWEAPYIEQIDEEDNCERVVNELNGTPPTMAIYGSNIETIKCLIQNDASVNLQSDEYTLLFAVLKLLRAHGVEAERDDS</sequence>
<accession>A0A0U1M9N6</accession>
<dbReference type="Gene3D" id="1.25.40.20">
    <property type="entry name" value="Ankyrin repeat-containing domain"/>
    <property type="match status" value="1"/>
</dbReference>
<dbReference type="SUPFAM" id="SSF48403">
    <property type="entry name" value="Ankyrin repeat"/>
    <property type="match status" value="1"/>
</dbReference>
<organism evidence="1 2">
    <name type="scientific">Talaromyces islandicus</name>
    <name type="common">Penicillium islandicum</name>
    <dbReference type="NCBI Taxonomy" id="28573"/>
    <lineage>
        <taxon>Eukaryota</taxon>
        <taxon>Fungi</taxon>
        <taxon>Dikarya</taxon>
        <taxon>Ascomycota</taxon>
        <taxon>Pezizomycotina</taxon>
        <taxon>Eurotiomycetes</taxon>
        <taxon>Eurotiomycetidae</taxon>
        <taxon>Eurotiales</taxon>
        <taxon>Trichocomaceae</taxon>
        <taxon>Talaromyces</taxon>
        <taxon>Talaromyces sect. Islandici</taxon>
    </lineage>
</organism>